<dbReference type="GO" id="GO:0005615">
    <property type="term" value="C:extracellular space"/>
    <property type="evidence" value="ECO:0007669"/>
    <property type="project" value="InterPro"/>
</dbReference>
<name>A0A3L6PZG0_PANMI</name>
<dbReference type="EMBL" id="PQIB02000014">
    <property type="protein sequence ID" value="RLM69112.1"/>
    <property type="molecule type" value="Genomic_DNA"/>
</dbReference>
<dbReference type="InterPro" id="IPR000215">
    <property type="entry name" value="Serpin_fam"/>
</dbReference>
<evidence type="ECO:0000313" key="5">
    <source>
        <dbReference type="Proteomes" id="UP000275267"/>
    </source>
</evidence>
<protein>
    <recommendedName>
        <fullName evidence="3">Serpin domain-containing protein</fullName>
    </recommendedName>
</protein>
<gene>
    <name evidence="4" type="ORF">C2845_PM17G06490</name>
</gene>
<dbReference type="Proteomes" id="UP000275267">
    <property type="component" value="Unassembled WGS sequence"/>
</dbReference>
<dbReference type="OrthoDB" id="664427at2759"/>
<evidence type="ECO:0000259" key="3">
    <source>
        <dbReference type="SMART" id="SM00093"/>
    </source>
</evidence>
<keyword evidence="5" id="KW-1185">Reference proteome</keyword>
<dbReference type="PANTHER" id="PTHR11461:SF385">
    <property type="entry name" value="SERPIN DOMAIN-CONTAINING PROTEIN"/>
    <property type="match status" value="1"/>
</dbReference>
<reference evidence="5" key="1">
    <citation type="journal article" date="2019" name="Nat. Commun.">
        <title>The genome of broomcorn millet.</title>
        <authorList>
            <person name="Zou C."/>
            <person name="Miki D."/>
            <person name="Li D."/>
            <person name="Tang Q."/>
            <person name="Xiao L."/>
            <person name="Rajput S."/>
            <person name="Deng P."/>
            <person name="Jia W."/>
            <person name="Huang R."/>
            <person name="Zhang M."/>
            <person name="Sun Y."/>
            <person name="Hu J."/>
            <person name="Fu X."/>
            <person name="Schnable P.S."/>
            <person name="Li F."/>
            <person name="Zhang H."/>
            <person name="Feng B."/>
            <person name="Zhu X."/>
            <person name="Liu R."/>
            <person name="Schnable J.C."/>
            <person name="Zhu J.-K."/>
            <person name="Zhang H."/>
        </authorList>
    </citation>
    <scope>NUCLEOTIDE SEQUENCE [LARGE SCALE GENOMIC DNA]</scope>
</reference>
<accession>A0A3L6PZG0</accession>
<dbReference type="SUPFAM" id="SSF56574">
    <property type="entry name" value="Serpins"/>
    <property type="match status" value="1"/>
</dbReference>
<dbReference type="SMART" id="SM00093">
    <property type="entry name" value="SERPIN"/>
    <property type="match status" value="1"/>
</dbReference>
<dbReference type="GO" id="GO:0004867">
    <property type="term" value="F:serine-type endopeptidase inhibitor activity"/>
    <property type="evidence" value="ECO:0007669"/>
    <property type="project" value="InterPro"/>
</dbReference>
<organism evidence="4 5">
    <name type="scientific">Panicum miliaceum</name>
    <name type="common">Proso millet</name>
    <name type="synonym">Broomcorn millet</name>
    <dbReference type="NCBI Taxonomy" id="4540"/>
    <lineage>
        <taxon>Eukaryota</taxon>
        <taxon>Viridiplantae</taxon>
        <taxon>Streptophyta</taxon>
        <taxon>Embryophyta</taxon>
        <taxon>Tracheophyta</taxon>
        <taxon>Spermatophyta</taxon>
        <taxon>Magnoliopsida</taxon>
        <taxon>Liliopsida</taxon>
        <taxon>Poales</taxon>
        <taxon>Poaceae</taxon>
        <taxon>PACMAD clade</taxon>
        <taxon>Panicoideae</taxon>
        <taxon>Panicodae</taxon>
        <taxon>Paniceae</taxon>
        <taxon>Panicinae</taxon>
        <taxon>Panicum</taxon>
        <taxon>Panicum sect. Panicum</taxon>
    </lineage>
</organism>
<dbReference type="InterPro" id="IPR036186">
    <property type="entry name" value="Serpin_sf"/>
</dbReference>
<dbReference type="AlphaFoldDB" id="A0A3L6PZG0"/>
<dbReference type="InterPro" id="IPR023796">
    <property type="entry name" value="Serpin_dom"/>
</dbReference>
<evidence type="ECO:0000256" key="2">
    <source>
        <dbReference type="RuleBase" id="RU000411"/>
    </source>
</evidence>
<dbReference type="Gene3D" id="2.30.39.10">
    <property type="entry name" value="Alpha-1-antitrypsin, domain 1"/>
    <property type="match status" value="1"/>
</dbReference>
<dbReference type="Gene3D" id="6.20.40.10">
    <property type="match status" value="1"/>
</dbReference>
<dbReference type="InterPro" id="IPR042185">
    <property type="entry name" value="Serpin_sf_2"/>
</dbReference>
<dbReference type="Pfam" id="PF00079">
    <property type="entry name" value="Serpin"/>
    <property type="match status" value="2"/>
</dbReference>
<comment type="similarity">
    <text evidence="1 2">Belongs to the serpin family.</text>
</comment>
<evidence type="ECO:0000313" key="4">
    <source>
        <dbReference type="EMBL" id="RLM69112.1"/>
    </source>
</evidence>
<sequence length="380" mass="41499">MATGTKKGSSACQSGQTAFAARLLGRFAAVAAADNNNLIFSPLSIHVALALMSTGASGDTLAEILAVAGAPSREELRAFVRAAVIDRVLADQSGAGGPIVAFACGAWTDRRVPLRPEYHDTIVGTFKGSATTVDFKDKPVESRVQINAWVAEVTRGLITEMGKWRDPFSKEHTIDHQFHRLDGSTIDVPFMQIWCDQKIACYDGFKVLKLPYKTMDVDRASPDFDWTQLNPQSLIEKMTSSPNFLHDHLPSEFVPVNEFRLPRFKLTYGGSIVEDLESLGLILPFHPLTANVSEITEVDTTDDGPIYVSDVIHKAVVDVNEEGSDAAAATESDDDCGFSLDYEPPKQVDFVADHPFAFFMIEETSGSIIFAGHVLDPSRE</sequence>
<dbReference type="PANTHER" id="PTHR11461">
    <property type="entry name" value="SERINE PROTEASE INHIBITOR, SERPIN"/>
    <property type="match status" value="1"/>
</dbReference>
<dbReference type="Gene3D" id="3.30.497.10">
    <property type="entry name" value="Antithrombin, subunit I, domain 2"/>
    <property type="match status" value="1"/>
</dbReference>
<proteinExistence type="inferred from homology"/>
<evidence type="ECO:0000256" key="1">
    <source>
        <dbReference type="ARBA" id="ARBA00009500"/>
    </source>
</evidence>
<dbReference type="InterPro" id="IPR042178">
    <property type="entry name" value="Serpin_sf_1"/>
</dbReference>
<dbReference type="STRING" id="4540.A0A3L6PZG0"/>
<feature type="domain" description="Serpin" evidence="3">
    <location>
        <begin position="24"/>
        <end position="377"/>
    </location>
</feature>
<comment type="caution">
    <text evidence="4">The sequence shown here is derived from an EMBL/GenBank/DDBJ whole genome shotgun (WGS) entry which is preliminary data.</text>
</comment>